<dbReference type="RefSeq" id="WP_082396477.1">
    <property type="nucleotide sequence ID" value="NZ_JAOSIS010000012.1"/>
</dbReference>
<comment type="subcellular location">
    <subcellularLocation>
        <location evidence="1">Cytoplasm</location>
    </subcellularLocation>
</comment>
<dbReference type="InterPro" id="IPR012094">
    <property type="entry name" value="tRNA_Ile_lys_synt"/>
</dbReference>
<dbReference type="Pfam" id="PF11734">
    <property type="entry name" value="TilS_C"/>
    <property type="match status" value="1"/>
</dbReference>
<keyword evidence="2 7" id="KW-0436">Ligase</keyword>
<name>A0ABT9CZC7_9MOLU</name>
<accession>A0ABT9CZC7</accession>
<dbReference type="Gene3D" id="3.40.50.620">
    <property type="entry name" value="HUPs"/>
    <property type="match status" value="1"/>
</dbReference>
<dbReference type="SMART" id="SM00977">
    <property type="entry name" value="TilS_C"/>
    <property type="match status" value="1"/>
</dbReference>
<dbReference type="Proteomes" id="UP001170667">
    <property type="component" value="Unassembled WGS sequence"/>
</dbReference>
<dbReference type="SUPFAM" id="SSF56037">
    <property type="entry name" value="PheT/TilS domain"/>
    <property type="match status" value="1"/>
</dbReference>
<gene>
    <name evidence="7" type="primary">tilS</name>
    <name evidence="7" type="ORF">OC710_01565</name>
</gene>
<keyword evidence="3" id="KW-0819">tRNA processing</keyword>
<dbReference type="Pfam" id="PF01171">
    <property type="entry name" value="ATP_bind_3"/>
    <property type="match status" value="1"/>
</dbReference>
<sequence length="331" mass="39842">MASRMLGNLPVRFRWGLLVIDNQNINLIIETQIIYPYLLGYSGMQPIYLIEKFVFLKPFLYLSKDKIINYANQKKISFLEDETNQNDYYSRNRIRKFVIPYLQKEHNFLKNIYKFHIQITEIYQLVKEQTNLFLKYHVNQQYYCLEVFCKLNIVIQKNIILYLLDDKKINKNFVLINNIIKLLNNNNKPYCQLKLNDQWQISKKYYKWQLAPLARTENNINKSKPILYVHHDRKIYPKYMTQKEIFYSNGQIIFPLIVRTRLSGDILEFKFGKQKLKKFLINCKIPIIQRNKLLLIVDQTQKIIWIPCLYHNETLGEGKIITLAIENIKQV</sequence>
<evidence type="ECO:0000256" key="4">
    <source>
        <dbReference type="ARBA" id="ARBA00022741"/>
    </source>
</evidence>
<comment type="caution">
    <text evidence="7">The sequence shown here is derived from an EMBL/GenBank/DDBJ whole genome shotgun (WGS) entry which is preliminary data.</text>
</comment>
<dbReference type="InterPro" id="IPR014729">
    <property type="entry name" value="Rossmann-like_a/b/a_fold"/>
</dbReference>
<dbReference type="NCBIfam" id="TIGR02433">
    <property type="entry name" value="lysidine_TilS_C"/>
    <property type="match status" value="1"/>
</dbReference>
<proteinExistence type="predicted"/>
<evidence type="ECO:0000256" key="5">
    <source>
        <dbReference type="ARBA" id="ARBA00022840"/>
    </source>
</evidence>
<evidence type="ECO:0000256" key="3">
    <source>
        <dbReference type="ARBA" id="ARBA00022694"/>
    </source>
</evidence>
<dbReference type="EC" id="6.3.4.19" evidence="7"/>
<dbReference type="GeneID" id="93018637"/>
<evidence type="ECO:0000256" key="1">
    <source>
        <dbReference type="ARBA" id="ARBA00004496"/>
    </source>
</evidence>
<feature type="domain" description="Lysidine-tRNA(Ile) synthetase C-terminal" evidence="6">
    <location>
        <begin position="256"/>
        <end position="323"/>
    </location>
</feature>
<keyword evidence="8" id="KW-1185">Reference proteome</keyword>
<dbReference type="SUPFAM" id="SSF82829">
    <property type="entry name" value="MesJ substrate recognition domain-like"/>
    <property type="match status" value="1"/>
</dbReference>
<dbReference type="GO" id="GO:0032267">
    <property type="term" value="F:tRNA(Ile)-lysidine synthase activity"/>
    <property type="evidence" value="ECO:0007669"/>
    <property type="project" value="UniProtKB-EC"/>
</dbReference>
<evidence type="ECO:0000256" key="2">
    <source>
        <dbReference type="ARBA" id="ARBA00022598"/>
    </source>
</evidence>
<dbReference type="SUPFAM" id="SSF52402">
    <property type="entry name" value="Adenine nucleotide alpha hydrolases-like"/>
    <property type="match status" value="1"/>
</dbReference>
<dbReference type="InterPro" id="IPR011063">
    <property type="entry name" value="TilS/TtcA_N"/>
</dbReference>
<evidence type="ECO:0000313" key="8">
    <source>
        <dbReference type="Proteomes" id="UP001170667"/>
    </source>
</evidence>
<reference evidence="7 8" key="1">
    <citation type="journal article" date="2023" name="Int. J. Syst. Evol. Microbiol.">
        <title>The observation of taxonomic boundaries for the 16SrII and 16SrXXV phytoplasmas using genome-based delimitation.</title>
        <authorList>
            <person name="Rodrigues Jardim B."/>
            <person name="Tran-Nguyen L.T.T."/>
            <person name="Gambley C."/>
            <person name="Al-Sadi A.M."/>
            <person name="Al-Subhi A.M."/>
            <person name="Foissac X."/>
            <person name="Salar P."/>
            <person name="Cai H."/>
            <person name="Yang J.Y."/>
            <person name="Davis R."/>
            <person name="Jones L."/>
            <person name="Rodoni B."/>
            <person name="Constable F.E."/>
        </authorList>
    </citation>
    <scope>NUCLEOTIDE SEQUENCE [LARGE SCALE GENOMIC DNA]</scope>
    <source>
        <strain evidence="7">BAWM-TWN</strain>
    </source>
</reference>
<dbReference type="PANTHER" id="PTHR43033:SF1">
    <property type="entry name" value="TRNA(ILE)-LYSIDINE SYNTHASE-RELATED"/>
    <property type="match status" value="1"/>
</dbReference>
<keyword evidence="4" id="KW-0547">Nucleotide-binding</keyword>
<evidence type="ECO:0000313" key="7">
    <source>
        <dbReference type="EMBL" id="MDO8052704.1"/>
    </source>
</evidence>
<evidence type="ECO:0000259" key="6">
    <source>
        <dbReference type="SMART" id="SM00977"/>
    </source>
</evidence>
<dbReference type="EMBL" id="JAOSIS010000012">
    <property type="protein sequence ID" value="MDO8052704.1"/>
    <property type="molecule type" value="Genomic_DNA"/>
</dbReference>
<keyword evidence="5" id="KW-0067">ATP-binding</keyword>
<dbReference type="InterPro" id="IPR012796">
    <property type="entry name" value="Lysidine-tRNA-synth_C"/>
</dbReference>
<organism evidence="7 8">
    <name type="scientific">'Vigna radiata' phytoplasma</name>
    <dbReference type="NCBI Taxonomy" id="1177238"/>
    <lineage>
        <taxon>Bacteria</taxon>
        <taxon>Bacillati</taxon>
        <taxon>Mycoplasmatota</taxon>
        <taxon>Mollicutes</taxon>
        <taxon>Acholeplasmatales</taxon>
        <taxon>Acholeplasmataceae</taxon>
        <taxon>Candidatus Phytoplasma</taxon>
        <taxon>16SrIX (Pigeon pea witches'-broom group)</taxon>
    </lineage>
</organism>
<protein>
    <submittedName>
        <fullName evidence="7">tRNA lysidine(34) synthetase TilS</fullName>
        <ecNumber evidence="7">6.3.4.19</ecNumber>
    </submittedName>
</protein>
<dbReference type="PANTHER" id="PTHR43033">
    <property type="entry name" value="TRNA(ILE)-LYSIDINE SYNTHASE-RELATED"/>
    <property type="match status" value="1"/>
</dbReference>